<dbReference type="GO" id="GO:0003700">
    <property type="term" value="F:DNA-binding transcription factor activity"/>
    <property type="evidence" value="ECO:0007669"/>
    <property type="project" value="InterPro"/>
</dbReference>
<dbReference type="InterPro" id="IPR011711">
    <property type="entry name" value="GntR_C"/>
</dbReference>
<dbReference type="RefSeq" id="WP_194562954.1">
    <property type="nucleotide sequence ID" value="NZ_JADKPV010000004.1"/>
</dbReference>
<evidence type="ECO:0000256" key="1">
    <source>
        <dbReference type="ARBA" id="ARBA00023015"/>
    </source>
</evidence>
<dbReference type="PRINTS" id="PR00035">
    <property type="entry name" value="HTHGNTR"/>
</dbReference>
<keyword evidence="6" id="KW-1185">Reference proteome</keyword>
<comment type="caution">
    <text evidence="5">The sequence shown here is derived from an EMBL/GenBank/DDBJ whole genome shotgun (WGS) entry which is preliminary data.</text>
</comment>
<evidence type="ECO:0000256" key="2">
    <source>
        <dbReference type="ARBA" id="ARBA00023125"/>
    </source>
</evidence>
<dbReference type="PANTHER" id="PTHR43537:SF5">
    <property type="entry name" value="UXU OPERON TRANSCRIPTIONAL REGULATOR"/>
    <property type="match status" value="1"/>
</dbReference>
<reference evidence="5" key="1">
    <citation type="submission" date="2020-11" db="EMBL/GenBank/DDBJ databases">
        <title>Multidrug resistant novel bacterium Savagea serpentis sp. nov., isolated from the scats of a vine snake (Ahaetulla nasuta).</title>
        <authorList>
            <person name="Venkata Ramana V."/>
            <person name="Vikas Patil S."/>
            <person name="Yogita Lugani V."/>
        </authorList>
    </citation>
    <scope>NUCLEOTIDE SEQUENCE</scope>
    <source>
        <strain evidence="5">SN6</strain>
    </source>
</reference>
<dbReference type="Gene3D" id="1.20.120.530">
    <property type="entry name" value="GntR ligand-binding domain-like"/>
    <property type="match status" value="1"/>
</dbReference>
<dbReference type="Pfam" id="PF00392">
    <property type="entry name" value="GntR"/>
    <property type="match status" value="1"/>
</dbReference>
<dbReference type="Gene3D" id="1.10.10.10">
    <property type="entry name" value="Winged helix-like DNA-binding domain superfamily/Winged helix DNA-binding domain"/>
    <property type="match status" value="1"/>
</dbReference>
<dbReference type="Pfam" id="PF07729">
    <property type="entry name" value="FCD"/>
    <property type="match status" value="1"/>
</dbReference>
<dbReference type="EMBL" id="JADKPV010000004">
    <property type="protein sequence ID" value="MBF4501472.1"/>
    <property type="molecule type" value="Genomic_DNA"/>
</dbReference>
<keyword evidence="2" id="KW-0238">DNA-binding</keyword>
<dbReference type="InterPro" id="IPR036388">
    <property type="entry name" value="WH-like_DNA-bd_sf"/>
</dbReference>
<dbReference type="PROSITE" id="PS50949">
    <property type="entry name" value="HTH_GNTR"/>
    <property type="match status" value="1"/>
</dbReference>
<evidence type="ECO:0000313" key="6">
    <source>
        <dbReference type="Proteomes" id="UP000622653"/>
    </source>
</evidence>
<dbReference type="Proteomes" id="UP000622653">
    <property type="component" value="Unassembled WGS sequence"/>
</dbReference>
<evidence type="ECO:0000256" key="3">
    <source>
        <dbReference type="ARBA" id="ARBA00023163"/>
    </source>
</evidence>
<dbReference type="InterPro" id="IPR008920">
    <property type="entry name" value="TF_FadR/GntR_C"/>
</dbReference>
<accession>A0A8J7KCH1</accession>
<dbReference type="SMART" id="SM00895">
    <property type="entry name" value="FCD"/>
    <property type="match status" value="1"/>
</dbReference>
<dbReference type="SUPFAM" id="SSF48008">
    <property type="entry name" value="GntR ligand-binding domain-like"/>
    <property type="match status" value="1"/>
</dbReference>
<evidence type="ECO:0000313" key="5">
    <source>
        <dbReference type="EMBL" id="MBF4501472.1"/>
    </source>
</evidence>
<dbReference type="SUPFAM" id="SSF46785">
    <property type="entry name" value="Winged helix' DNA-binding domain"/>
    <property type="match status" value="1"/>
</dbReference>
<sequence length="237" mass="27420">MTKFTPPKKIYEEIADLIKSQIEEGHWPPGHRLDSVEQLAKNYNVSRSAVREAMSALRALGYVDIRQGEGTFVAQFDSLNFSAQVANSLLMNEKQIRDMYEVRKVLEVGAAKLAAAHRTEEDLKELEDALQKMYEADIQGQTGEEADMAFHLAVAKATQNEVLIHFMQSVSEIMRDVLRDTRNVLLYKEDKAASLYKEHRRIYDAIRERRPDLAHDEMFFHLTNVEKSLQHYMEFKK</sequence>
<dbReference type="CDD" id="cd07377">
    <property type="entry name" value="WHTH_GntR"/>
    <property type="match status" value="1"/>
</dbReference>
<dbReference type="PANTHER" id="PTHR43537">
    <property type="entry name" value="TRANSCRIPTIONAL REGULATOR, GNTR FAMILY"/>
    <property type="match status" value="1"/>
</dbReference>
<proteinExistence type="predicted"/>
<keyword evidence="1" id="KW-0805">Transcription regulation</keyword>
<dbReference type="SMART" id="SM00345">
    <property type="entry name" value="HTH_GNTR"/>
    <property type="match status" value="1"/>
</dbReference>
<protein>
    <submittedName>
        <fullName evidence="5">FadR family transcriptional regulator</fullName>
    </submittedName>
</protein>
<dbReference type="InterPro" id="IPR036390">
    <property type="entry name" value="WH_DNA-bd_sf"/>
</dbReference>
<dbReference type="GO" id="GO:0003677">
    <property type="term" value="F:DNA binding"/>
    <property type="evidence" value="ECO:0007669"/>
    <property type="project" value="UniProtKB-KW"/>
</dbReference>
<organism evidence="5 6">
    <name type="scientific">Savagea serpentis</name>
    <dbReference type="NCBI Taxonomy" id="2785297"/>
    <lineage>
        <taxon>Bacteria</taxon>
        <taxon>Bacillati</taxon>
        <taxon>Bacillota</taxon>
        <taxon>Bacilli</taxon>
        <taxon>Bacillales</taxon>
        <taxon>Caryophanaceae</taxon>
        <taxon>Savagea</taxon>
    </lineage>
</organism>
<feature type="domain" description="HTH gntR-type" evidence="4">
    <location>
        <begin position="8"/>
        <end position="76"/>
    </location>
</feature>
<dbReference type="AlphaFoldDB" id="A0A8J7KCH1"/>
<name>A0A8J7KCH1_9BACL</name>
<keyword evidence="3" id="KW-0804">Transcription</keyword>
<evidence type="ECO:0000259" key="4">
    <source>
        <dbReference type="PROSITE" id="PS50949"/>
    </source>
</evidence>
<gene>
    <name evidence="5" type="ORF">IRY55_08865</name>
</gene>
<dbReference type="InterPro" id="IPR000524">
    <property type="entry name" value="Tscrpt_reg_HTH_GntR"/>
</dbReference>